<sequence length="64" mass="6848">MENGMIIQFHTPTGIVEVDTETVTDSDLAALGLSRADLDAEYGDITRAQELLGTSPSVITQPEI</sequence>
<evidence type="ECO:0000313" key="1">
    <source>
        <dbReference type="EMBL" id="GAH94173.1"/>
    </source>
</evidence>
<comment type="caution">
    <text evidence="1">The sequence shown here is derived from an EMBL/GenBank/DDBJ whole genome shotgun (WGS) entry which is preliminary data.</text>
</comment>
<reference evidence="1" key="1">
    <citation type="journal article" date="2014" name="Front. Microbiol.">
        <title>High frequency of phylogenetically diverse reductive dehalogenase-homologous genes in deep subseafloor sedimentary metagenomes.</title>
        <authorList>
            <person name="Kawai M."/>
            <person name="Futagami T."/>
            <person name="Toyoda A."/>
            <person name="Takaki Y."/>
            <person name="Nishi S."/>
            <person name="Hori S."/>
            <person name="Arai W."/>
            <person name="Tsubouchi T."/>
            <person name="Morono Y."/>
            <person name="Uchiyama I."/>
            <person name="Ito T."/>
            <person name="Fujiyama A."/>
            <person name="Inagaki F."/>
            <person name="Takami H."/>
        </authorList>
    </citation>
    <scope>NUCLEOTIDE SEQUENCE</scope>
    <source>
        <strain evidence="1">Expedition CK06-06</strain>
    </source>
</reference>
<organism evidence="1">
    <name type="scientific">marine sediment metagenome</name>
    <dbReference type="NCBI Taxonomy" id="412755"/>
    <lineage>
        <taxon>unclassified sequences</taxon>
        <taxon>metagenomes</taxon>
        <taxon>ecological metagenomes</taxon>
    </lineage>
</organism>
<feature type="non-terminal residue" evidence="1">
    <location>
        <position position="64"/>
    </location>
</feature>
<proteinExistence type="predicted"/>
<dbReference type="AlphaFoldDB" id="X1LJ52"/>
<gene>
    <name evidence="1" type="ORF">S03H2_71771</name>
</gene>
<dbReference type="EMBL" id="BARU01048195">
    <property type="protein sequence ID" value="GAH94173.1"/>
    <property type="molecule type" value="Genomic_DNA"/>
</dbReference>
<accession>X1LJ52</accession>
<name>X1LJ52_9ZZZZ</name>
<protein>
    <submittedName>
        <fullName evidence="1">Uncharacterized protein</fullName>
    </submittedName>
</protein>